<accession>A0A3P7NWY6</accession>
<dbReference type="SUPFAM" id="SSF116842">
    <property type="entry name" value="XseB-like"/>
    <property type="match status" value="1"/>
</dbReference>
<dbReference type="GO" id="GO:0009318">
    <property type="term" value="C:exodeoxyribonuclease VII complex"/>
    <property type="evidence" value="ECO:0007669"/>
    <property type="project" value="UniProtKB-UniRule"/>
</dbReference>
<evidence type="ECO:0000313" key="8">
    <source>
        <dbReference type="Proteomes" id="UP000279029"/>
    </source>
</evidence>
<keyword evidence="8" id="KW-1185">Reference proteome</keyword>
<proteinExistence type="inferred from homology"/>
<reference evidence="7 8" key="1">
    <citation type="submission" date="2018-09" db="EMBL/GenBank/DDBJ databases">
        <authorList>
            <person name="Postec A."/>
        </authorList>
    </citation>
    <scope>NUCLEOTIDE SEQUENCE [LARGE SCALE GENOMIC DNA]</scope>
    <source>
        <strain evidence="7">70B-A</strain>
    </source>
</reference>
<dbReference type="NCBIfam" id="TIGR01280">
    <property type="entry name" value="xseB"/>
    <property type="match status" value="1"/>
</dbReference>
<dbReference type="KEGG" id="cbar:PATL70BA_0005"/>
<dbReference type="PANTHER" id="PTHR34137">
    <property type="entry name" value="EXODEOXYRIBONUCLEASE 7 SMALL SUBUNIT"/>
    <property type="match status" value="1"/>
</dbReference>
<dbReference type="RefSeq" id="WP_125135439.1">
    <property type="nucleotide sequence ID" value="NZ_LR130778.1"/>
</dbReference>
<dbReference type="Proteomes" id="UP000279029">
    <property type="component" value="Chromosome"/>
</dbReference>
<dbReference type="Gene3D" id="1.10.287.1040">
    <property type="entry name" value="Exonuclease VII, small subunit"/>
    <property type="match status" value="1"/>
</dbReference>
<keyword evidence="4 6" id="KW-0378">Hydrolase</keyword>
<dbReference type="EC" id="3.1.11.6" evidence="6"/>
<evidence type="ECO:0000313" key="7">
    <source>
        <dbReference type="EMBL" id="VDN45840.1"/>
    </source>
</evidence>
<comment type="subcellular location">
    <subcellularLocation>
        <location evidence="6">Cytoplasm</location>
    </subcellularLocation>
</comment>
<comment type="similarity">
    <text evidence="1 6">Belongs to the XseB family.</text>
</comment>
<evidence type="ECO:0000256" key="5">
    <source>
        <dbReference type="ARBA" id="ARBA00022839"/>
    </source>
</evidence>
<dbReference type="HAMAP" id="MF_00337">
    <property type="entry name" value="Exonuc_7_S"/>
    <property type="match status" value="1"/>
</dbReference>
<comment type="subunit">
    <text evidence="6">Heterooligomer composed of large and small subunits.</text>
</comment>
<dbReference type="GO" id="GO:0006308">
    <property type="term" value="P:DNA catabolic process"/>
    <property type="evidence" value="ECO:0007669"/>
    <property type="project" value="UniProtKB-UniRule"/>
</dbReference>
<dbReference type="InterPro" id="IPR037004">
    <property type="entry name" value="Exonuc_VII_ssu_sf"/>
</dbReference>
<evidence type="ECO:0000256" key="3">
    <source>
        <dbReference type="ARBA" id="ARBA00022722"/>
    </source>
</evidence>
<keyword evidence="2 6" id="KW-0963">Cytoplasm</keyword>
<comment type="catalytic activity">
    <reaction evidence="6">
        <text>Exonucleolytic cleavage in either 5'- to 3'- or 3'- to 5'-direction to yield nucleoside 5'-phosphates.</text>
        <dbReference type="EC" id="3.1.11.6"/>
    </reaction>
</comment>
<dbReference type="PANTHER" id="PTHR34137:SF1">
    <property type="entry name" value="EXODEOXYRIBONUCLEASE 7 SMALL SUBUNIT"/>
    <property type="match status" value="1"/>
</dbReference>
<protein>
    <recommendedName>
        <fullName evidence="6">Exodeoxyribonuclease 7 small subunit</fullName>
        <ecNumber evidence="6">3.1.11.6</ecNumber>
    </recommendedName>
    <alternativeName>
        <fullName evidence="6">Exodeoxyribonuclease VII small subunit</fullName>
        <shortName evidence="6">Exonuclease VII small subunit</shortName>
    </alternativeName>
</protein>
<evidence type="ECO:0000256" key="4">
    <source>
        <dbReference type="ARBA" id="ARBA00022801"/>
    </source>
</evidence>
<keyword evidence="3 6" id="KW-0540">Nuclease</keyword>
<evidence type="ECO:0000256" key="1">
    <source>
        <dbReference type="ARBA" id="ARBA00009998"/>
    </source>
</evidence>
<dbReference type="GO" id="GO:0008855">
    <property type="term" value="F:exodeoxyribonuclease VII activity"/>
    <property type="evidence" value="ECO:0007669"/>
    <property type="project" value="UniProtKB-UniRule"/>
</dbReference>
<sequence>MDKKTSFETSIEKLEKIVHELTSEDLTLEGSIKTYKEGMALVKHCNDSIDKIEKELEILTNRKA</sequence>
<gene>
    <name evidence="6 7" type="primary">xseB</name>
    <name evidence="7" type="ORF">PATL70BA_0005</name>
</gene>
<dbReference type="OrthoDB" id="1771251at2"/>
<dbReference type="AlphaFoldDB" id="A0A3P7NWY6"/>
<keyword evidence="5 6" id="KW-0269">Exonuclease</keyword>
<dbReference type="Pfam" id="PF02609">
    <property type="entry name" value="Exonuc_VII_S"/>
    <property type="match status" value="1"/>
</dbReference>
<dbReference type="InterPro" id="IPR003761">
    <property type="entry name" value="Exonuc_VII_S"/>
</dbReference>
<name>A0A3P7NWY6_9FIRM</name>
<dbReference type="EMBL" id="LR130778">
    <property type="protein sequence ID" value="VDN45840.1"/>
    <property type="molecule type" value="Genomic_DNA"/>
</dbReference>
<evidence type="ECO:0000256" key="2">
    <source>
        <dbReference type="ARBA" id="ARBA00022490"/>
    </source>
</evidence>
<evidence type="ECO:0000256" key="6">
    <source>
        <dbReference type="HAMAP-Rule" id="MF_00337"/>
    </source>
</evidence>
<dbReference type="GO" id="GO:0005829">
    <property type="term" value="C:cytosol"/>
    <property type="evidence" value="ECO:0007669"/>
    <property type="project" value="TreeGrafter"/>
</dbReference>
<organism evidence="7 8">
    <name type="scientific">Petrocella atlantisensis</name>
    <dbReference type="NCBI Taxonomy" id="2173034"/>
    <lineage>
        <taxon>Bacteria</taxon>
        <taxon>Bacillati</taxon>
        <taxon>Bacillota</taxon>
        <taxon>Clostridia</taxon>
        <taxon>Lachnospirales</taxon>
        <taxon>Vallitaleaceae</taxon>
        <taxon>Petrocella</taxon>
    </lineage>
</organism>
<dbReference type="PIRSF" id="PIRSF006488">
    <property type="entry name" value="Exonuc_VII_S"/>
    <property type="match status" value="1"/>
</dbReference>
<comment type="function">
    <text evidence="6">Bidirectionally degrades single-stranded DNA into large acid-insoluble oligonucleotides, which are then degraded further into small acid-soluble oligonucleotides.</text>
</comment>